<feature type="signal peptide" evidence="3">
    <location>
        <begin position="1"/>
        <end position="16"/>
    </location>
</feature>
<dbReference type="GO" id="GO:0016020">
    <property type="term" value="C:membrane"/>
    <property type="evidence" value="ECO:0007669"/>
    <property type="project" value="InterPro"/>
</dbReference>
<evidence type="ECO:0000256" key="2">
    <source>
        <dbReference type="SAM" id="Phobius"/>
    </source>
</evidence>
<keyword evidence="3" id="KW-0732">Signal</keyword>
<feature type="region of interest" description="Disordered" evidence="1">
    <location>
        <begin position="274"/>
        <end position="296"/>
    </location>
</feature>
<proteinExistence type="predicted"/>
<feature type="transmembrane region" description="Helical" evidence="2">
    <location>
        <begin position="695"/>
        <end position="714"/>
    </location>
</feature>
<feature type="domain" description="Piezo TM25-28" evidence="4">
    <location>
        <begin position="776"/>
        <end position="831"/>
    </location>
</feature>
<feature type="domain" description="Piezo TM25-28" evidence="4">
    <location>
        <begin position="674"/>
        <end position="768"/>
    </location>
</feature>
<dbReference type="Pfam" id="PF24871">
    <property type="entry name" value="Piezo_TM1-24"/>
    <property type="match status" value="1"/>
</dbReference>
<organism evidence="6">
    <name type="scientific">Tetraodon nigroviridis</name>
    <name type="common">Spotted green pufferfish</name>
    <name type="synonym">Chelonodon nigroviridis</name>
    <dbReference type="NCBI Taxonomy" id="99883"/>
    <lineage>
        <taxon>Eukaryota</taxon>
        <taxon>Metazoa</taxon>
        <taxon>Chordata</taxon>
        <taxon>Craniata</taxon>
        <taxon>Vertebrata</taxon>
        <taxon>Euteleostomi</taxon>
        <taxon>Actinopterygii</taxon>
        <taxon>Neopterygii</taxon>
        <taxon>Teleostei</taxon>
        <taxon>Neoteleostei</taxon>
        <taxon>Acanthomorphata</taxon>
        <taxon>Eupercaria</taxon>
        <taxon>Tetraodontiformes</taxon>
        <taxon>Tetradontoidea</taxon>
        <taxon>Tetraodontidae</taxon>
        <taxon>Tetraodon</taxon>
    </lineage>
</organism>
<dbReference type="Pfam" id="PF15917">
    <property type="entry name" value="Piezo_TM25-28"/>
    <property type="match status" value="2"/>
</dbReference>
<dbReference type="InterPro" id="IPR056769">
    <property type="entry name" value="Piezo_TM1-24"/>
</dbReference>
<feature type="transmembrane region" description="Helical" evidence="2">
    <location>
        <begin position="337"/>
        <end position="357"/>
    </location>
</feature>
<feature type="transmembrane region" description="Helical" evidence="2">
    <location>
        <begin position="749"/>
        <end position="766"/>
    </location>
</feature>
<feature type="non-terminal residue" evidence="6">
    <location>
        <position position="1"/>
    </location>
</feature>
<dbReference type="EMBL" id="CAAE01014981">
    <property type="protein sequence ID" value="CAG07120.1"/>
    <property type="molecule type" value="Genomic_DNA"/>
</dbReference>
<dbReference type="OrthoDB" id="303066at2759"/>
<feature type="transmembrane region" description="Helical" evidence="2">
    <location>
        <begin position="115"/>
        <end position="141"/>
    </location>
</feature>
<feature type="transmembrane region" description="Helical" evidence="2">
    <location>
        <begin position="548"/>
        <end position="564"/>
    </location>
</feature>
<reference evidence="6" key="1">
    <citation type="journal article" date="2004" name="Nature">
        <title>Genome duplication in the teleost fish Tetraodon nigroviridis reveals the early vertebrate proto-karyotype.</title>
        <authorList>
            <person name="Jaillon O."/>
            <person name="Aury J.-M."/>
            <person name="Brunet F."/>
            <person name="Petit J.-L."/>
            <person name="Stange-Thomann N."/>
            <person name="Mauceli E."/>
            <person name="Bouneau L."/>
            <person name="Fischer C."/>
            <person name="Ozouf-Costaz C."/>
            <person name="Bernot A."/>
            <person name="Nicaud S."/>
            <person name="Jaffe D."/>
            <person name="Fisher S."/>
            <person name="Lutfalla G."/>
            <person name="Dossat C."/>
            <person name="Segurens B."/>
            <person name="Dasilva C."/>
            <person name="Salanoubat M."/>
            <person name="Levy M."/>
            <person name="Boudet N."/>
            <person name="Castellano S."/>
            <person name="Anthouard V."/>
            <person name="Jubin C."/>
            <person name="Castelli V."/>
            <person name="Katinka M."/>
            <person name="Vacherie B."/>
            <person name="Biemont C."/>
            <person name="Skalli Z."/>
            <person name="Cattolico L."/>
            <person name="Poulain J."/>
            <person name="De Berardinis V."/>
            <person name="Cruaud C."/>
            <person name="Duprat S."/>
            <person name="Brottier P."/>
            <person name="Coutanceau J.-P."/>
            <person name="Gouzy J."/>
            <person name="Parra G."/>
            <person name="Lardier G."/>
            <person name="Chapple C."/>
            <person name="McKernan K.J."/>
            <person name="McEwan P."/>
            <person name="Bosak S."/>
            <person name="Kellis M."/>
            <person name="Volff J.-N."/>
            <person name="Guigo R."/>
            <person name="Zody M.C."/>
            <person name="Mesirov J."/>
            <person name="Lindblad-Toh K."/>
            <person name="Birren B."/>
            <person name="Nusbaum C."/>
            <person name="Kahn D."/>
            <person name="Robinson-Rechavi M."/>
            <person name="Laudet V."/>
            <person name="Schachter V."/>
            <person name="Quetier F."/>
            <person name="Saurin W."/>
            <person name="Scarpelli C."/>
            <person name="Wincker P."/>
            <person name="Lander E.S."/>
            <person name="Weissenbach J."/>
            <person name="Roest Crollius H."/>
        </authorList>
    </citation>
    <scope>NUCLEOTIDE SEQUENCE [LARGE SCALE GENOMIC DNA]</scope>
</reference>
<feature type="transmembrane region" description="Helical" evidence="2">
    <location>
        <begin position="161"/>
        <end position="184"/>
    </location>
</feature>
<accession>Q4RWW2</accession>
<feature type="transmembrane region" description="Helical" evidence="2">
    <location>
        <begin position="53"/>
        <end position="77"/>
    </location>
</feature>
<dbReference type="PANTHER" id="PTHR47049:SF6">
    <property type="entry name" value="PIEZO-TYPE MECHANOSENSITIVE ION CHANNEL COMPONENT"/>
    <property type="match status" value="1"/>
</dbReference>
<dbReference type="PANTHER" id="PTHR47049">
    <property type="entry name" value="PIEZO-TYPE MECHANOSENSITIVE ION CHANNEL HOMOLOG"/>
    <property type="match status" value="1"/>
</dbReference>
<dbReference type="KEGG" id="tng:GSTEN00027667G001"/>
<gene>
    <name evidence="6" type="ORF">GSTENG00027667001</name>
</gene>
<feature type="transmembrane region" description="Helical" evidence="2">
    <location>
        <begin position="463"/>
        <end position="481"/>
    </location>
</feature>
<dbReference type="InterPro" id="IPR031805">
    <property type="entry name" value="Piezo_TM25-28"/>
</dbReference>
<keyword evidence="2" id="KW-0472">Membrane</keyword>
<feature type="region of interest" description="Disordered" evidence="1">
    <location>
        <begin position="229"/>
        <end position="253"/>
    </location>
</feature>
<evidence type="ECO:0000259" key="4">
    <source>
        <dbReference type="Pfam" id="PF15917"/>
    </source>
</evidence>
<evidence type="ECO:0000259" key="5">
    <source>
        <dbReference type="Pfam" id="PF24871"/>
    </source>
</evidence>
<reference evidence="6" key="2">
    <citation type="submission" date="2004-02" db="EMBL/GenBank/DDBJ databases">
        <authorList>
            <consortium name="Genoscope"/>
            <consortium name="Whitehead Institute Centre for Genome Research"/>
        </authorList>
    </citation>
    <scope>NUCLEOTIDE SEQUENCE</scope>
</reference>
<feature type="transmembrane region" description="Helical" evidence="2">
    <location>
        <begin position="83"/>
        <end position="103"/>
    </location>
</feature>
<dbReference type="InterPro" id="IPR027272">
    <property type="entry name" value="Piezo"/>
</dbReference>
<protein>
    <submittedName>
        <fullName evidence="6">(spotted green pufferfish) hypothetical protein</fullName>
    </submittedName>
</protein>
<name>Q4RWW2_TETNG</name>
<keyword evidence="2" id="KW-0812">Transmembrane</keyword>
<dbReference type="AlphaFoldDB" id="Q4RWW2"/>
<evidence type="ECO:0000313" key="6">
    <source>
        <dbReference type="EMBL" id="CAG07120.1"/>
    </source>
</evidence>
<evidence type="ECO:0000256" key="3">
    <source>
        <dbReference type="SAM" id="SignalP"/>
    </source>
</evidence>
<dbReference type="GO" id="GO:0008381">
    <property type="term" value="F:mechanosensitive monoatomic ion channel activity"/>
    <property type="evidence" value="ECO:0007669"/>
    <property type="project" value="InterPro"/>
</dbReference>
<feature type="transmembrane region" description="Helical" evidence="2">
    <location>
        <begin position="576"/>
        <end position="598"/>
    </location>
</feature>
<feature type="transmembrane region" description="Helical" evidence="2">
    <location>
        <begin position="524"/>
        <end position="542"/>
    </location>
</feature>
<evidence type="ECO:0000256" key="1">
    <source>
        <dbReference type="SAM" id="MobiDB-lite"/>
    </source>
</evidence>
<sequence length="892" mass="104163">VLCLLSFWLLLRQTLTERQEKRKEDSAGLLDVFVEDQKKKKKKKGGEQDVMQVLGKMVMALLVKYWIYVCGGMFFFVSFEGRIVMYKIIYMMMFLSCVALYQVHFEWWRRVLKYFWMSVVIYTMMVLILIYTCQFDGSMAFWSNITNMDTESLNDFGLEKFSLAILFTRIFIPTSFLLVCILHLHYFHQHFLQLTDLEALVAKEESTIYRLVHQDGSLADLTMLSSSSVEATPTREEQEPQEEQQGSGAERQEQPLVAIPSADRIGDKTGIFSEQRQSSTDESFPCSAGTEPEPCTEPSSVMCFIFEPDLKNKWHLVVDRLTVLFLKFLEYFHKLQLFIWWLLEIHIIKIVSCYIVLVSINEVSLLNYVFLASWAFALPYSHYRPLASSVCTVWTCVITVCKMLYQLKSIDPQSYSIKCSEQRKHIFFSLSTKYSHEQQTETDKLVEPAHWVGLKKSDDLLDYLRNNLLMLALLAFEVTIYRHQKYYRVRNKLSPPASRIIFHDITHQHLDNGIISCIKYFINYFFYKFGLETCLLLGVNVIGQRMDFYAMLHAFALIAVMYKRRRKAIAEIWPKYCFFLACMLTFQYFVCIGIPPAACKEYPWSFPNSNTDSNVVKWLYVPDFKTKPNSLFLIYDFMLLLCASLQRQVFDDENKAAVRLMAGDNVEICRDLDAASFSVHNPVPDFIHCRSYLDMLKVIMFSYLFWFVLTIIFITGTTRISVFCMGYLVACFYFLLFGGELLLKPIKKILHYWDFLIAYNIFVITMKNHSVRYKINNVKNAQNCDLPKNEAGIIWDSICFAFLLLQRRVFMSYYFLHVVADIRASQILASRRSSCGTFLHIDEFALCIQASHIYAGMLVCFRGAELFQATIVKAVRARLEEERKSVEQLKRQ</sequence>
<comment type="caution">
    <text evidence="6">The sequence shown here is derived from an EMBL/GenBank/DDBJ whole genome shotgun (WGS) entry which is preliminary data.</text>
</comment>
<feature type="chain" id="PRO_5004243418" evidence="3">
    <location>
        <begin position="17"/>
        <end position="892"/>
    </location>
</feature>
<feature type="transmembrane region" description="Helical" evidence="2">
    <location>
        <begin position="720"/>
        <end position="737"/>
    </location>
</feature>
<feature type="domain" description="Piezo TM1-24" evidence="5">
    <location>
        <begin position="1"/>
        <end position="193"/>
    </location>
</feature>
<keyword evidence="2" id="KW-1133">Transmembrane helix</keyword>